<gene>
    <name evidence="1" type="ORF">Tci_000728</name>
</gene>
<dbReference type="EMBL" id="BKCJ010000018">
    <property type="protein sequence ID" value="GEU28750.1"/>
    <property type="molecule type" value="Genomic_DNA"/>
</dbReference>
<comment type="caution">
    <text evidence="1">The sequence shown here is derived from an EMBL/GenBank/DDBJ whole genome shotgun (WGS) entry which is preliminary data.</text>
</comment>
<proteinExistence type="predicted"/>
<evidence type="ECO:0000313" key="1">
    <source>
        <dbReference type="EMBL" id="GEU28750.1"/>
    </source>
</evidence>
<name>A0A699GGJ9_TANCI</name>
<sequence>MGVILTHPCIRIIKAEAEVEDDDDDGDTYDIWDITVEDVKRLRKFLMPNVPDKMYEVIQPLIPQPIHTTLPNDDYVAPTTKSNLDELLEEFDDEIVIVTMVDEEPAKYP</sequence>
<organism evidence="1">
    <name type="scientific">Tanacetum cinerariifolium</name>
    <name type="common">Dalmatian daisy</name>
    <name type="synonym">Chrysanthemum cinerariifolium</name>
    <dbReference type="NCBI Taxonomy" id="118510"/>
    <lineage>
        <taxon>Eukaryota</taxon>
        <taxon>Viridiplantae</taxon>
        <taxon>Streptophyta</taxon>
        <taxon>Embryophyta</taxon>
        <taxon>Tracheophyta</taxon>
        <taxon>Spermatophyta</taxon>
        <taxon>Magnoliopsida</taxon>
        <taxon>eudicotyledons</taxon>
        <taxon>Gunneridae</taxon>
        <taxon>Pentapetalae</taxon>
        <taxon>asterids</taxon>
        <taxon>campanulids</taxon>
        <taxon>Asterales</taxon>
        <taxon>Asteraceae</taxon>
        <taxon>Asteroideae</taxon>
        <taxon>Anthemideae</taxon>
        <taxon>Anthemidinae</taxon>
        <taxon>Tanacetum</taxon>
    </lineage>
</organism>
<reference evidence="1" key="1">
    <citation type="journal article" date="2019" name="Sci. Rep.">
        <title>Draft genome of Tanacetum cinerariifolium, the natural source of mosquito coil.</title>
        <authorList>
            <person name="Yamashiro T."/>
            <person name="Shiraishi A."/>
            <person name="Satake H."/>
            <person name="Nakayama K."/>
        </authorList>
    </citation>
    <scope>NUCLEOTIDE SEQUENCE</scope>
</reference>
<dbReference type="AlphaFoldDB" id="A0A699GGJ9"/>
<protein>
    <submittedName>
        <fullName evidence="1">Uncharacterized protein</fullName>
    </submittedName>
</protein>
<accession>A0A699GGJ9</accession>